<evidence type="ECO:0000313" key="1">
    <source>
        <dbReference type="EMBL" id="QQK06853.1"/>
    </source>
</evidence>
<dbReference type="EMBL" id="CP066770">
    <property type="protein sequence ID" value="QQK06853.1"/>
    <property type="molecule type" value="Genomic_DNA"/>
</dbReference>
<organism evidence="1 2">
    <name type="scientific">Burkholderia anthina</name>
    <dbReference type="NCBI Taxonomy" id="179879"/>
    <lineage>
        <taxon>Bacteria</taxon>
        <taxon>Pseudomonadati</taxon>
        <taxon>Pseudomonadota</taxon>
        <taxon>Betaproteobacteria</taxon>
        <taxon>Burkholderiales</taxon>
        <taxon>Burkholderiaceae</taxon>
        <taxon>Burkholderia</taxon>
        <taxon>Burkholderia cepacia complex</taxon>
    </lineage>
</organism>
<reference evidence="1 2" key="1">
    <citation type="submission" date="2020-12" db="EMBL/GenBank/DDBJ databases">
        <title>Complete genome sequence of Burkholderia anthina BJQ0011.</title>
        <authorList>
            <person name="Xu Y."/>
        </authorList>
    </citation>
    <scope>NUCLEOTIDE SEQUENCE [LARGE SCALE GENOMIC DNA]</scope>
    <source>
        <strain evidence="1 2">BJQ0011</strain>
    </source>
</reference>
<name>A0A7T6VMX5_9BURK</name>
<evidence type="ECO:0000313" key="2">
    <source>
        <dbReference type="Proteomes" id="UP000596205"/>
    </source>
</evidence>
<accession>A0A7T6VMX5</accession>
<dbReference type="KEGG" id="bann:JFN94_24865"/>
<protein>
    <submittedName>
        <fullName evidence="1">Uncharacterized protein</fullName>
    </submittedName>
</protein>
<gene>
    <name evidence="1" type="ORF">JFN94_24865</name>
</gene>
<dbReference type="AlphaFoldDB" id="A0A7T6VMX5"/>
<sequence>MEHHANILNERWYPRASDWRDLLAVLLVLGLAVLVGAAARQMVGPLVIAQHAPIRRDVRPTASGCCASISNIS</sequence>
<dbReference type="RefSeq" id="WP_175770673.1">
    <property type="nucleotide sequence ID" value="NZ_CADEPR010000041.1"/>
</dbReference>
<proteinExistence type="predicted"/>
<dbReference type="Proteomes" id="UP000596205">
    <property type="component" value="Chromosome 2"/>
</dbReference>